<dbReference type="Proteomes" id="UP000249393">
    <property type="component" value="Unassembled WGS sequence"/>
</dbReference>
<keyword evidence="2" id="KW-0227">DNA damage</keyword>
<dbReference type="GO" id="GO:0016740">
    <property type="term" value="F:transferase activity"/>
    <property type="evidence" value="ECO:0007669"/>
    <property type="project" value="UniProtKB-KW"/>
</dbReference>
<reference evidence="5 6" key="1">
    <citation type="submission" date="2017-08" db="EMBL/GenBank/DDBJ databases">
        <title>Infants hospitalized years apart are colonized by the same room-sourced microbial strains.</title>
        <authorList>
            <person name="Brooks B."/>
            <person name="Olm M.R."/>
            <person name="Firek B.A."/>
            <person name="Baker R."/>
            <person name="Thomas B.C."/>
            <person name="Morowitz M.J."/>
            <person name="Banfield J.F."/>
        </authorList>
    </citation>
    <scope>NUCLEOTIDE SEQUENCE [LARGE SCALE GENOMIC DNA]</scope>
    <source>
        <strain evidence="5">S2_003_000_R2_4</strain>
    </source>
</reference>
<dbReference type="SUPFAM" id="SSF56672">
    <property type="entry name" value="DNA/RNA polymerases"/>
    <property type="match status" value="1"/>
</dbReference>
<evidence type="ECO:0000259" key="3">
    <source>
        <dbReference type="Pfam" id="PF00817"/>
    </source>
</evidence>
<dbReference type="PANTHER" id="PTHR35369">
    <property type="entry name" value="BLR3025 PROTEIN-RELATED"/>
    <property type="match status" value="1"/>
</dbReference>
<dbReference type="PANTHER" id="PTHR35369:SF2">
    <property type="entry name" value="BLR3025 PROTEIN"/>
    <property type="match status" value="1"/>
</dbReference>
<evidence type="ECO:0000256" key="2">
    <source>
        <dbReference type="ARBA" id="ARBA00022763"/>
    </source>
</evidence>
<dbReference type="InterPro" id="IPR001126">
    <property type="entry name" value="UmuC"/>
</dbReference>
<dbReference type="InterPro" id="IPR043502">
    <property type="entry name" value="DNA/RNA_pol_sf"/>
</dbReference>
<dbReference type="InterPro" id="IPR050356">
    <property type="entry name" value="SulA_CellDiv_inhibitor"/>
</dbReference>
<evidence type="ECO:0000313" key="6">
    <source>
        <dbReference type="Proteomes" id="UP000249393"/>
    </source>
</evidence>
<evidence type="ECO:0000256" key="1">
    <source>
        <dbReference type="ARBA" id="ARBA00010945"/>
    </source>
</evidence>
<dbReference type="Pfam" id="PF20114">
    <property type="entry name" value="DUF6504"/>
    <property type="match status" value="1"/>
</dbReference>
<comment type="caution">
    <text evidence="5">The sequence shown here is derived from an EMBL/GenBank/DDBJ whole genome shotgun (WGS) entry which is preliminary data.</text>
</comment>
<accession>A0A2W5VN03</accession>
<dbReference type="InterPro" id="IPR045443">
    <property type="entry name" value="DUF6504"/>
</dbReference>
<dbReference type="CDD" id="cd03468">
    <property type="entry name" value="PolY_like"/>
    <property type="match status" value="1"/>
</dbReference>
<gene>
    <name evidence="5" type="ORF">DI526_03025</name>
</gene>
<proteinExistence type="inferred from homology"/>
<feature type="domain" description="DUF6504" evidence="4">
    <location>
        <begin position="414"/>
        <end position="488"/>
    </location>
</feature>
<protein>
    <submittedName>
        <fullName evidence="5">Nucleotidyltransferase</fullName>
    </submittedName>
</protein>
<dbReference type="Pfam" id="PF00817">
    <property type="entry name" value="IMS"/>
    <property type="match status" value="1"/>
</dbReference>
<keyword evidence="5" id="KW-0808">Transferase</keyword>
<comment type="similarity">
    <text evidence="1">Belongs to the DNA polymerase type-Y family.</text>
</comment>
<dbReference type="InterPro" id="IPR043128">
    <property type="entry name" value="Rev_trsase/Diguanyl_cyclase"/>
</dbReference>
<dbReference type="Gene3D" id="3.30.70.270">
    <property type="match status" value="1"/>
</dbReference>
<dbReference type="Gene3D" id="3.40.1170.60">
    <property type="match status" value="1"/>
</dbReference>
<evidence type="ECO:0000259" key="4">
    <source>
        <dbReference type="Pfam" id="PF20114"/>
    </source>
</evidence>
<evidence type="ECO:0000313" key="5">
    <source>
        <dbReference type="EMBL" id="PZR36715.1"/>
    </source>
</evidence>
<dbReference type="GO" id="GO:0006281">
    <property type="term" value="P:DNA repair"/>
    <property type="evidence" value="ECO:0007669"/>
    <property type="project" value="InterPro"/>
</dbReference>
<organism evidence="5 6">
    <name type="scientific">Caulobacter segnis</name>
    <dbReference type="NCBI Taxonomy" id="88688"/>
    <lineage>
        <taxon>Bacteria</taxon>
        <taxon>Pseudomonadati</taxon>
        <taxon>Pseudomonadota</taxon>
        <taxon>Alphaproteobacteria</taxon>
        <taxon>Caulobacterales</taxon>
        <taxon>Caulobacteraceae</taxon>
        <taxon>Caulobacter</taxon>
    </lineage>
</organism>
<name>A0A2W5VN03_9CAUL</name>
<dbReference type="EMBL" id="QFQZ01000005">
    <property type="protein sequence ID" value="PZR36715.1"/>
    <property type="molecule type" value="Genomic_DNA"/>
</dbReference>
<dbReference type="AlphaFoldDB" id="A0A2W5VN03"/>
<sequence length="491" mass="52947">MQGKAAPSPDTPIVMVGRVGRRRAVAHMNLAAARAGLRLGQAVAHATALVPGLALHDLDAAGDNAALHRLALWAQRLYSPTVAADPPDGLVIDATGCAHLFGGEEKMLVDIRRRLEAVGLSAKIAIADSWGGAHALARFSLRPIFVVTPGALGRELSDLPIAALRLPPDLVQALAKPGFDTIGELEATAKGPLAHRFGLEPIRRLDQAFAREPEPIEPVFARQTLRVAKIFAEPIGAPETMARYLGELTVELCAALEAASLGAKAIDAWFYRVDDRIESARIGLSAPARDAPRLAKLLCEKLETVDPGFGVDKMVLAAPGAEPLAYKQGEAQAAGLAGQSAADLSGLIDTLAARLGPSSVYRLTSADSDIPERSVRRAPAIERPAAFSWPVDWPRPTRFFPRPEPIDTVALLPDQPPASFTWRGVRRRVRRADGPERVFGEWWKADQELARSRDYFQVEDEAGGRYWIYRDGDGEDAATGSQRWFMAGVFG</sequence>
<feature type="domain" description="UmuC" evidence="3">
    <location>
        <begin position="12"/>
        <end position="129"/>
    </location>
</feature>